<comment type="caution">
    <text evidence="1">The sequence shown here is derived from an EMBL/GenBank/DDBJ whole genome shotgun (WGS) entry which is preliminary data.</text>
</comment>
<name>A0ACA9Y7G7_9ASCO</name>
<gene>
    <name evidence="1" type="ORF">CLIB1444_03S10330</name>
</gene>
<evidence type="ECO:0000313" key="2">
    <source>
        <dbReference type="Proteomes" id="UP001152531"/>
    </source>
</evidence>
<proteinExistence type="predicted"/>
<protein>
    <submittedName>
        <fullName evidence="1">Polyol phosphate phosphatase Pyp1p</fullName>
    </submittedName>
</protein>
<organism evidence="1 2">
    <name type="scientific">[Candida] jaroonii</name>
    <dbReference type="NCBI Taxonomy" id="467808"/>
    <lineage>
        <taxon>Eukaryota</taxon>
        <taxon>Fungi</taxon>
        <taxon>Dikarya</taxon>
        <taxon>Ascomycota</taxon>
        <taxon>Saccharomycotina</taxon>
        <taxon>Pichiomycetes</taxon>
        <taxon>Debaryomycetaceae</taxon>
        <taxon>Yamadazyma</taxon>
    </lineage>
</organism>
<dbReference type="Proteomes" id="UP001152531">
    <property type="component" value="Unassembled WGS sequence"/>
</dbReference>
<reference evidence="1" key="1">
    <citation type="submission" date="2022-06" db="EMBL/GenBank/DDBJ databases">
        <authorList>
            <person name="Legras J.-L."/>
            <person name="Devillers H."/>
            <person name="Grondin C."/>
        </authorList>
    </citation>
    <scope>NUCLEOTIDE SEQUENCE</scope>
    <source>
        <strain evidence="1">CLIB 1444</strain>
    </source>
</reference>
<accession>A0ACA9Y7G7</accession>
<keyword evidence="2" id="KW-1185">Reference proteome</keyword>
<evidence type="ECO:0000313" key="1">
    <source>
        <dbReference type="EMBL" id="CAH6720367.1"/>
    </source>
</evidence>
<sequence length="254" mass="29164">MSVPPAIVFTDWDGTVTLQDSNDYLTENLGFGYPKRKAINDEILDGSKSFRDGFQEMLDSIKQPFPECIDYLLKHVQLDPGFRKCYDYCVSKKIPIIIISSGMKPIIYNLLKHLVGEDAAENIEIYSNEVEYFEKANDLGKTWDIVYKDDSDFGHNKSLSIKEYLVSKNLDKTNFEAHYKDSKYPTLFYCGDGVSDLSAAKETDLLFAKHGKDLIIYCNRENIPYTEFNNFDDILSKLTKIMDGEGIEKFIENK</sequence>
<dbReference type="EMBL" id="CALSDN010000003">
    <property type="protein sequence ID" value="CAH6720367.1"/>
    <property type="molecule type" value="Genomic_DNA"/>
</dbReference>